<dbReference type="EMBL" id="BSXT01000026">
    <property type="protein sequence ID" value="GMF15175.1"/>
    <property type="molecule type" value="Genomic_DNA"/>
</dbReference>
<sequence>MVNMETTETKISTTVSMSVPLLVPLAAPMIESTSQAVLVKWRRARKDYEQQVAMRLRNDMEKVTEAITSIKDSFTPGLLEVLCDVEWGIEIDKVTDAILTEKIDGVIATVANNTVPNVAAEFIIVKMNLKEADD</sequence>
<organism evidence="1 2">
    <name type="scientific">Phytophthora fragariaefolia</name>
    <dbReference type="NCBI Taxonomy" id="1490495"/>
    <lineage>
        <taxon>Eukaryota</taxon>
        <taxon>Sar</taxon>
        <taxon>Stramenopiles</taxon>
        <taxon>Oomycota</taxon>
        <taxon>Peronosporomycetes</taxon>
        <taxon>Peronosporales</taxon>
        <taxon>Peronosporaceae</taxon>
        <taxon>Phytophthora</taxon>
    </lineage>
</organism>
<dbReference type="Proteomes" id="UP001165121">
    <property type="component" value="Unassembled WGS sequence"/>
</dbReference>
<gene>
    <name evidence="1" type="ORF">Pfra01_000032900</name>
</gene>
<evidence type="ECO:0000313" key="1">
    <source>
        <dbReference type="EMBL" id="GMF15175.1"/>
    </source>
</evidence>
<accession>A0A9W6TJ26</accession>
<reference evidence="1" key="1">
    <citation type="submission" date="2023-04" db="EMBL/GenBank/DDBJ databases">
        <title>Phytophthora fragariaefolia NBRC 109709.</title>
        <authorList>
            <person name="Ichikawa N."/>
            <person name="Sato H."/>
            <person name="Tonouchi N."/>
        </authorList>
    </citation>
    <scope>NUCLEOTIDE SEQUENCE</scope>
    <source>
        <strain evidence="1">NBRC 109709</strain>
    </source>
</reference>
<dbReference type="AlphaFoldDB" id="A0A9W6TJ26"/>
<protein>
    <submittedName>
        <fullName evidence="1">Unnamed protein product</fullName>
    </submittedName>
</protein>
<evidence type="ECO:0000313" key="2">
    <source>
        <dbReference type="Proteomes" id="UP001165121"/>
    </source>
</evidence>
<keyword evidence="2" id="KW-1185">Reference proteome</keyword>
<name>A0A9W6TJ26_9STRA</name>
<comment type="caution">
    <text evidence="1">The sequence shown here is derived from an EMBL/GenBank/DDBJ whole genome shotgun (WGS) entry which is preliminary data.</text>
</comment>
<dbReference type="OrthoDB" id="128065at2759"/>
<proteinExistence type="predicted"/>